<dbReference type="KEGG" id="dwd:DSCW_11710"/>
<evidence type="ECO:0000313" key="1">
    <source>
        <dbReference type="EMBL" id="BBO73754.1"/>
    </source>
</evidence>
<dbReference type="InterPro" id="IPR029044">
    <property type="entry name" value="Nucleotide-diphossugar_trans"/>
</dbReference>
<dbReference type="PANTHER" id="PTHR11183">
    <property type="entry name" value="GLYCOGENIN SUBFAMILY MEMBER"/>
    <property type="match status" value="1"/>
</dbReference>
<proteinExistence type="predicted"/>
<dbReference type="GO" id="GO:0016757">
    <property type="term" value="F:glycosyltransferase activity"/>
    <property type="evidence" value="ECO:0007669"/>
    <property type="project" value="InterPro"/>
</dbReference>
<dbReference type="InterPro" id="IPR002495">
    <property type="entry name" value="Glyco_trans_8"/>
</dbReference>
<dbReference type="SUPFAM" id="SSF53448">
    <property type="entry name" value="Nucleotide-diphospho-sugar transferases"/>
    <property type="match status" value="1"/>
</dbReference>
<protein>
    <recommendedName>
        <fullName evidence="3">Glycosyl transferase</fullName>
    </recommendedName>
</protein>
<dbReference type="EMBL" id="AP021875">
    <property type="protein sequence ID" value="BBO73754.1"/>
    <property type="molecule type" value="Genomic_DNA"/>
</dbReference>
<dbReference type="InterPro" id="IPR050587">
    <property type="entry name" value="GNT1/Glycosyltrans_8"/>
</dbReference>
<dbReference type="Pfam" id="PF01501">
    <property type="entry name" value="Glyco_transf_8"/>
    <property type="match status" value="1"/>
</dbReference>
<evidence type="ECO:0008006" key="3">
    <source>
        <dbReference type="Google" id="ProtNLM"/>
    </source>
</evidence>
<sequence length="245" mass="28456">MNFSSSTEDNGLQKFAYVTLVARDKYVDGAVCMYKSLRDKTRFPLIAMTCELSEDGEKKLVDAGIICRPVEKIVSVKAGIGDNAPRLNDFTYTYTKFHVFGYDEFERVIYLDSDLIVVKSIDHLFSEIGEDFAACACTPYWEDRFNSGMMVIRPDKTVFEDIMAQKDTLYTYDGGDQGFLNSYFKDWKKLDIKYNAGKRIYSETPEHWGRIDHHVIHFVGGKPWLGGEKGYEDLEKLWFEYYEKW</sequence>
<dbReference type="RefSeq" id="WP_170302148.1">
    <property type="nucleotide sequence ID" value="NZ_AP021875.1"/>
</dbReference>
<keyword evidence="2" id="KW-1185">Reference proteome</keyword>
<gene>
    <name evidence="1" type="ORF">DSCW_11710</name>
</gene>
<dbReference type="Gene3D" id="3.90.550.10">
    <property type="entry name" value="Spore Coat Polysaccharide Biosynthesis Protein SpsA, Chain A"/>
    <property type="match status" value="1"/>
</dbReference>
<organism evidence="1 2">
    <name type="scientific">Desulfosarcina widdelii</name>
    <dbReference type="NCBI Taxonomy" id="947919"/>
    <lineage>
        <taxon>Bacteria</taxon>
        <taxon>Pseudomonadati</taxon>
        <taxon>Thermodesulfobacteriota</taxon>
        <taxon>Desulfobacteria</taxon>
        <taxon>Desulfobacterales</taxon>
        <taxon>Desulfosarcinaceae</taxon>
        <taxon>Desulfosarcina</taxon>
    </lineage>
</organism>
<dbReference type="CDD" id="cd02537">
    <property type="entry name" value="GT8_Glycogenin"/>
    <property type="match status" value="1"/>
</dbReference>
<evidence type="ECO:0000313" key="2">
    <source>
        <dbReference type="Proteomes" id="UP000427769"/>
    </source>
</evidence>
<dbReference type="Proteomes" id="UP000427769">
    <property type="component" value="Chromosome"/>
</dbReference>
<name>A0A5K7Z5M9_9BACT</name>
<accession>A0A5K7Z5M9</accession>
<dbReference type="AlphaFoldDB" id="A0A5K7Z5M9"/>
<reference evidence="1 2" key="1">
    <citation type="submission" date="2019-11" db="EMBL/GenBank/DDBJ databases">
        <title>Comparative genomics of hydrocarbon-degrading Desulfosarcina strains.</title>
        <authorList>
            <person name="Watanabe M."/>
            <person name="Kojima H."/>
            <person name="Fukui M."/>
        </authorList>
    </citation>
    <scope>NUCLEOTIDE SEQUENCE [LARGE SCALE GENOMIC DNA]</scope>
    <source>
        <strain evidence="1 2">PP31</strain>
    </source>
</reference>